<evidence type="ECO:0000256" key="2">
    <source>
        <dbReference type="ARBA" id="ARBA00009677"/>
    </source>
</evidence>
<dbReference type="GO" id="GO:0071973">
    <property type="term" value="P:bacterial-type flagellum-dependent cell motility"/>
    <property type="evidence" value="ECO:0007669"/>
    <property type="project" value="InterPro"/>
</dbReference>
<dbReference type="GO" id="GO:0030694">
    <property type="term" value="C:bacterial-type flagellum basal body, rod"/>
    <property type="evidence" value="ECO:0007669"/>
    <property type="project" value="InterPro"/>
</dbReference>
<dbReference type="EMBL" id="CP002606">
    <property type="protein sequence ID" value="AEA34166.1"/>
    <property type="molecule type" value="Genomic_DNA"/>
</dbReference>
<comment type="function">
    <text evidence="5 6">Structural component of flagellum, the bacterial motility apparatus. Part of the rod structure of flagellar basal body.</text>
</comment>
<comment type="similarity">
    <text evidence="2 6">Belongs to the flagella basal body rod proteins family.</text>
</comment>
<reference evidence="9" key="2">
    <citation type="submission" date="2011-03" db="EMBL/GenBank/DDBJ databases">
        <title>The complete genome of Hippea maritima DSM 10411.</title>
        <authorList>
            <consortium name="US DOE Joint Genome Institute (JGI-PGF)"/>
            <person name="Lucas S."/>
            <person name="Copeland A."/>
            <person name="Lapidus A."/>
            <person name="Bruce D."/>
            <person name="Goodwin L."/>
            <person name="Pitluck S."/>
            <person name="Peters L."/>
            <person name="Kyrpides N."/>
            <person name="Mavromatis K."/>
            <person name="Pagani I."/>
            <person name="Ivanova N."/>
            <person name="Mikhailova N."/>
            <person name="Lu M."/>
            <person name="Detter J.C."/>
            <person name="Tapia R."/>
            <person name="Han C."/>
            <person name="Land M."/>
            <person name="Hauser L."/>
            <person name="Markowitz V."/>
            <person name="Cheng J.-F."/>
            <person name="Hugenholtz P."/>
            <person name="Woyke T."/>
            <person name="Wu D."/>
            <person name="Spring S."/>
            <person name="Schroeder M."/>
            <person name="Brambilla E."/>
            <person name="Klenk H.-P."/>
            <person name="Eisen J.A."/>
        </authorList>
    </citation>
    <scope>NUCLEOTIDE SEQUENCE [LARGE SCALE GENOMIC DNA]</scope>
    <source>
        <strain evidence="9">ATCC 700847 / DSM 10411 / MH2</strain>
    </source>
</reference>
<keyword evidence="8" id="KW-0282">Flagellum</keyword>
<dbReference type="KEGG" id="hmr:Hipma_1204"/>
<evidence type="ECO:0000256" key="4">
    <source>
        <dbReference type="ARBA" id="ARBA00023143"/>
    </source>
</evidence>
<dbReference type="PROSITE" id="PS00588">
    <property type="entry name" value="FLAGELLA_BB_ROD"/>
    <property type="match status" value="1"/>
</dbReference>
<reference evidence="8 9" key="1">
    <citation type="journal article" date="2011" name="Stand. Genomic Sci.">
        <title>Complete genome sequence of the thermophilic sulfur-reducer Hippea maritima type strain (MH(2)).</title>
        <authorList>
            <person name="Huntemann M."/>
            <person name="Lu M."/>
            <person name="Nolan M."/>
            <person name="Lapidus A."/>
            <person name="Lucas S."/>
            <person name="Hammon N."/>
            <person name="Deshpande S."/>
            <person name="Cheng J.F."/>
            <person name="Tapia R."/>
            <person name="Han C."/>
            <person name="Goodwin L."/>
            <person name="Pitluck S."/>
            <person name="Liolios K."/>
            <person name="Pagani I."/>
            <person name="Ivanova N."/>
            <person name="Ovchinikova G."/>
            <person name="Pati A."/>
            <person name="Chen A."/>
            <person name="Palaniappan K."/>
            <person name="Land M."/>
            <person name="Hauser L."/>
            <person name="Jeffries C.D."/>
            <person name="Detter J.C."/>
            <person name="Brambilla E.M."/>
            <person name="Rohde M."/>
            <person name="Spring S."/>
            <person name="Goker M."/>
            <person name="Woyke T."/>
            <person name="Bristow J."/>
            <person name="Eisen J.A."/>
            <person name="Markowitz V."/>
            <person name="Hugenholtz P."/>
            <person name="Kyrpides N.C."/>
            <person name="Klenk H.P."/>
            <person name="Mavromatis K."/>
        </authorList>
    </citation>
    <scope>NUCLEOTIDE SEQUENCE [LARGE SCALE GENOMIC DNA]</scope>
    <source>
        <strain evidence="9">ATCC 700847 / DSM 10411 / MH2</strain>
    </source>
</reference>
<dbReference type="Pfam" id="PF00460">
    <property type="entry name" value="Flg_bb_rod"/>
    <property type="match status" value="1"/>
</dbReference>
<evidence type="ECO:0000256" key="3">
    <source>
        <dbReference type="ARBA" id="ARBA00014376"/>
    </source>
</evidence>
<dbReference type="Proteomes" id="UP000008139">
    <property type="component" value="Chromosome"/>
</dbReference>
<evidence type="ECO:0000259" key="7">
    <source>
        <dbReference type="Pfam" id="PF00460"/>
    </source>
</evidence>
<dbReference type="NCBIfam" id="TIGR01396">
    <property type="entry name" value="FlgB"/>
    <property type="match status" value="1"/>
</dbReference>
<keyword evidence="9" id="KW-1185">Reference proteome</keyword>
<proteinExistence type="inferred from homology"/>
<dbReference type="InterPro" id="IPR006300">
    <property type="entry name" value="FlgB"/>
</dbReference>
<name>F2LWY2_HIPMA</name>
<dbReference type="InterPro" id="IPR001444">
    <property type="entry name" value="Flag_bb_rod_N"/>
</dbReference>
<keyword evidence="4 6" id="KW-0975">Bacterial flagellum</keyword>
<dbReference type="HOGENOM" id="CLU_125463_3_1_7"/>
<protein>
    <recommendedName>
        <fullName evidence="3 6">Flagellar basal body rod protein FlgB</fullName>
    </recommendedName>
</protein>
<dbReference type="AlphaFoldDB" id="F2LWY2"/>
<evidence type="ECO:0000313" key="8">
    <source>
        <dbReference type="EMBL" id="AEA34166.1"/>
    </source>
</evidence>
<sequence length="132" mass="15460">MVFLNDSTFNYLKYGLDVANLRQDLIASNIANADTPNYKAKHIPFNDILKLRQNDLKLKVDNEKHIKPKEDLDYIVKKDVDDYLVKNDQNNVKLDKELTYLAKNTLIINTLTAFERYKFNEYKDIISSTRNA</sequence>
<dbReference type="PIRSF" id="PIRSF002889">
    <property type="entry name" value="Rod_FlgB"/>
    <property type="match status" value="1"/>
</dbReference>
<evidence type="ECO:0000256" key="6">
    <source>
        <dbReference type="PIRNR" id="PIRNR002889"/>
    </source>
</evidence>
<dbReference type="RefSeq" id="WP_013682203.1">
    <property type="nucleotide sequence ID" value="NC_015318.1"/>
</dbReference>
<accession>F2LWY2</accession>
<evidence type="ECO:0000313" key="9">
    <source>
        <dbReference type="Proteomes" id="UP000008139"/>
    </source>
</evidence>
<dbReference type="InParanoid" id="F2LWY2"/>
<dbReference type="InterPro" id="IPR019776">
    <property type="entry name" value="Flagellar_basal_body_rod_CS"/>
</dbReference>
<gene>
    <name evidence="8" type="ordered locus">Hipma_1204</name>
</gene>
<evidence type="ECO:0000256" key="5">
    <source>
        <dbReference type="ARBA" id="ARBA00024934"/>
    </source>
</evidence>
<dbReference type="eggNOG" id="COG1815">
    <property type="taxonomic scope" value="Bacteria"/>
</dbReference>
<evidence type="ECO:0000256" key="1">
    <source>
        <dbReference type="ARBA" id="ARBA00004117"/>
    </source>
</evidence>
<organism evidence="8 9">
    <name type="scientific">Hippea maritima (strain ATCC 700847 / DSM 10411 / MH2)</name>
    <dbReference type="NCBI Taxonomy" id="760142"/>
    <lineage>
        <taxon>Bacteria</taxon>
        <taxon>Pseudomonadati</taxon>
        <taxon>Campylobacterota</taxon>
        <taxon>Desulfurellia</taxon>
        <taxon>Desulfurellales</taxon>
        <taxon>Hippeaceae</taxon>
        <taxon>Hippea</taxon>
    </lineage>
</organism>
<keyword evidence="8" id="KW-0969">Cilium</keyword>
<comment type="subcellular location">
    <subcellularLocation>
        <location evidence="1 6">Bacterial flagellum basal body</location>
    </subcellularLocation>
</comment>
<dbReference type="STRING" id="760142.Hipma_1204"/>
<dbReference type="FunCoup" id="F2LWY2">
    <property type="interactions" value="54"/>
</dbReference>
<keyword evidence="8" id="KW-0966">Cell projection</keyword>
<comment type="subunit">
    <text evidence="6">The basal body constitutes a major portion of the flagellar organelle and consists of a number of rings mounted on a central rod.</text>
</comment>
<feature type="domain" description="Flagellar basal body rod protein N-terminal" evidence="7">
    <location>
        <begin position="21"/>
        <end position="39"/>
    </location>
</feature>